<reference evidence="5 6" key="1">
    <citation type="submission" date="2017-12" db="EMBL/GenBank/DDBJ databases">
        <authorList>
            <person name="Hurst M.R.H."/>
        </authorList>
    </citation>
    <scope>NUCLEOTIDE SEQUENCE [LARGE SCALE GENOMIC DNA]</scope>
    <source>
        <strain evidence="5 6">SY-3-19</strain>
    </source>
</reference>
<dbReference type="SMART" id="SM00345">
    <property type="entry name" value="HTH_GNTR"/>
    <property type="match status" value="1"/>
</dbReference>
<evidence type="ECO:0000256" key="2">
    <source>
        <dbReference type="ARBA" id="ARBA00023125"/>
    </source>
</evidence>
<dbReference type="Pfam" id="PF07729">
    <property type="entry name" value="FCD"/>
    <property type="match status" value="1"/>
</dbReference>
<protein>
    <submittedName>
        <fullName evidence="5">GntR family transcriptional regulator</fullName>
    </submittedName>
</protein>
<keyword evidence="2" id="KW-0238">DNA-binding</keyword>
<proteinExistence type="predicted"/>
<dbReference type="PANTHER" id="PTHR43537">
    <property type="entry name" value="TRANSCRIPTIONAL REGULATOR, GNTR FAMILY"/>
    <property type="match status" value="1"/>
</dbReference>
<sequence>MRESVQFSNNSVIRSDIQISIEGHLQEMEELTVAVPVKIADRLRGMIARGALPAGLRLGQKELAEQFNASRVPVREALKLLSSEGIVDHDPNRGFFVARLSSDEARQLFRMRDLIEDELLTTIEWPTKAQLNVLRAHAARLEKLLDEGDRLSWWDEHRRIHEEIFNLSPNKIIVNEAMRLWTLTDRFRAILPMPRRESAERNIVNKHNLVEALAQKDREKLLAVRRERRHAFQELVLETLEYRSL</sequence>
<dbReference type="Pfam" id="PF00392">
    <property type="entry name" value="GntR"/>
    <property type="match status" value="1"/>
</dbReference>
<dbReference type="GO" id="GO:0003700">
    <property type="term" value="F:DNA-binding transcription factor activity"/>
    <property type="evidence" value="ECO:0007669"/>
    <property type="project" value="InterPro"/>
</dbReference>
<dbReference type="PRINTS" id="PR00035">
    <property type="entry name" value="HTHGNTR"/>
</dbReference>
<gene>
    <name evidence="5" type="ORF">CW354_11165</name>
</gene>
<evidence type="ECO:0000256" key="3">
    <source>
        <dbReference type="ARBA" id="ARBA00023163"/>
    </source>
</evidence>
<dbReference type="InterPro" id="IPR011711">
    <property type="entry name" value="GntR_C"/>
</dbReference>
<keyword evidence="1" id="KW-0805">Transcription regulation</keyword>
<name>A0A2S7K5B0_9PROT</name>
<comment type="caution">
    <text evidence="5">The sequence shown here is derived from an EMBL/GenBank/DDBJ whole genome shotgun (WGS) entry which is preliminary data.</text>
</comment>
<organism evidence="5 6">
    <name type="scientific">Hyphococcus luteus</name>
    <dbReference type="NCBI Taxonomy" id="2058213"/>
    <lineage>
        <taxon>Bacteria</taxon>
        <taxon>Pseudomonadati</taxon>
        <taxon>Pseudomonadota</taxon>
        <taxon>Alphaproteobacteria</taxon>
        <taxon>Parvularculales</taxon>
        <taxon>Parvularculaceae</taxon>
        <taxon>Hyphococcus</taxon>
    </lineage>
</organism>
<dbReference type="EMBL" id="PJCH01000006">
    <property type="protein sequence ID" value="PQA87628.1"/>
    <property type="molecule type" value="Genomic_DNA"/>
</dbReference>
<evidence type="ECO:0000256" key="1">
    <source>
        <dbReference type="ARBA" id="ARBA00023015"/>
    </source>
</evidence>
<evidence type="ECO:0000313" key="5">
    <source>
        <dbReference type="EMBL" id="PQA87628.1"/>
    </source>
</evidence>
<dbReference type="InterPro" id="IPR008920">
    <property type="entry name" value="TF_FadR/GntR_C"/>
</dbReference>
<dbReference type="InterPro" id="IPR036390">
    <property type="entry name" value="WH_DNA-bd_sf"/>
</dbReference>
<keyword evidence="3" id="KW-0804">Transcription</keyword>
<dbReference type="Proteomes" id="UP000239504">
    <property type="component" value="Unassembled WGS sequence"/>
</dbReference>
<keyword evidence="6" id="KW-1185">Reference proteome</keyword>
<accession>A0A2S7K5B0</accession>
<dbReference type="SUPFAM" id="SSF48008">
    <property type="entry name" value="GntR ligand-binding domain-like"/>
    <property type="match status" value="1"/>
</dbReference>
<dbReference type="CDD" id="cd07377">
    <property type="entry name" value="WHTH_GntR"/>
    <property type="match status" value="1"/>
</dbReference>
<dbReference type="AlphaFoldDB" id="A0A2S7K5B0"/>
<dbReference type="PANTHER" id="PTHR43537:SF45">
    <property type="entry name" value="GNTR FAMILY REGULATORY PROTEIN"/>
    <property type="match status" value="1"/>
</dbReference>
<dbReference type="PROSITE" id="PS50949">
    <property type="entry name" value="HTH_GNTR"/>
    <property type="match status" value="1"/>
</dbReference>
<dbReference type="GO" id="GO:0003677">
    <property type="term" value="F:DNA binding"/>
    <property type="evidence" value="ECO:0007669"/>
    <property type="project" value="UniProtKB-KW"/>
</dbReference>
<dbReference type="Gene3D" id="1.10.10.10">
    <property type="entry name" value="Winged helix-like DNA-binding domain superfamily/Winged helix DNA-binding domain"/>
    <property type="match status" value="1"/>
</dbReference>
<dbReference type="OrthoDB" id="9789310at2"/>
<dbReference type="InterPro" id="IPR000524">
    <property type="entry name" value="Tscrpt_reg_HTH_GntR"/>
</dbReference>
<evidence type="ECO:0000259" key="4">
    <source>
        <dbReference type="PROSITE" id="PS50949"/>
    </source>
</evidence>
<dbReference type="Gene3D" id="1.20.120.530">
    <property type="entry name" value="GntR ligand-binding domain-like"/>
    <property type="match status" value="1"/>
</dbReference>
<evidence type="ECO:0000313" key="6">
    <source>
        <dbReference type="Proteomes" id="UP000239504"/>
    </source>
</evidence>
<dbReference type="InterPro" id="IPR036388">
    <property type="entry name" value="WH-like_DNA-bd_sf"/>
</dbReference>
<dbReference type="SUPFAM" id="SSF46785">
    <property type="entry name" value="Winged helix' DNA-binding domain"/>
    <property type="match status" value="1"/>
</dbReference>
<feature type="domain" description="HTH gntR-type" evidence="4">
    <location>
        <begin position="33"/>
        <end position="100"/>
    </location>
</feature>